<feature type="signal peptide" evidence="2">
    <location>
        <begin position="1"/>
        <end position="21"/>
    </location>
</feature>
<keyword evidence="2" id="KW-0732">Signal</keyword>
<comment type="caution">
    <text evidence="3">The sequence shown here is derived from an EMBL/GenBank/DDBJ whole genome shotgun (WGS) entry which is preliminary data.</text>
</comment>
<gene>
    <name evidence="3" type="ORF">D5H75_05900</name>
</gene>
<feature type="transmembrane region" description="Helical" evidence="1">
    <location>
        <begin position="220"/>
        <end position="239"/>
    </location>
</feature>
<name>A0A3A4AZM8_9ACTN</name>
<dbReference type="Proteomes" id="UP000265768">
    <property type="component" value="Unassembled WGS sequence"/>
</dbReference>
<reference evidence="3 4" key="1">
    <citation type="submission" date="2018-09" db="EMBL/GenBank/DDBJ databases">
        <title>YIM 75507 draft genome.</title>
        <authorList>
            <person name="Tang S."/>
            <person name="Feng Y."/>
        </authorList>
    </citation>
    <scope>NUCLEOTIDE SEQUENCE [LARGE SCALE GENOMIC DNA]</scope>
    <source>
        <strain evidence="3 4">YIM 75507</strain>
    </source>
</reference>
<keyword evidence="1" id="KW-1133">Transmembrane helix</keyword>
<proteinExistence type="predicted"/>
<evidence type="ECO:0000256" key="1">
    <source>
        <dbReference type="SAM" id="Phobius"/>
    </source>
</evidence>
<evidence type="ECO:0000313" key="4">
    <source>
        <dbReference type="Proteomes" id="UP000265768"/>
    </source>
</evidence>
<evidence type="ECO:0008006" key="5">
    <source>
        <dbReference type="Google" id="ProtNLM"/>
    </source>
</evidence>
<dbReference type="AlphaFoldDB" id="A0A3A4AZM8"/>
<feature type="transmembrane region" description="Helical" evidence="1">
    <location>
        <begin position="410"/>
        <end position="429"/>
    </location>
</feature>
<protein>
    <recommendedName>
        <fullName evidence="5">Secreted protein</fullName>
    </recommendedName>
</protein>
<feature type="transmembrane region" description="Helical" evidence="1">
    <location>
        <begin position="184"/>
        <end position="208"/>
    </location>
</feature>
<accession>A0A3A4AZM8</accession>
<keyword evidence="1" id="KW-0812">Transmembrane</keyword>
<keyword evidence="4" id="KW-1185">Reference proteome</keyword>
<evidence type="ECO:0000256" key="2">
    <source>
        <dbReference type="SAM" id="SignalP"/>
    </source>
</evidence>
<keyword evidence="1" id="KW-0472">Membrane</keyword>
<organism evidence="3 4">
    <name type="scientific">Bailinhaonella thermotolerans</name>
    <dbReference type="NCBI Taxonomy" id="1070861"/>
    <lineage>
        <taxon>Bacteria</taxon>
        <taxon>Bacillati</taxon>
        <taxon>Actinomycetota</taxon>
        <taxon>Actinomycetes</taxon>
        <taxon>Streptosporangiales</taxon>
        <taxon>Streptosporangiaceae</taxon>
        <taxon>Bailinhaonella</taxon>
    </lineage>
</organism>
<dbReference type="EMBL" id="QZEY01000002">
    <property type="protein sequence ID" value="RJL34039.1"/>
    <property type="molecule type" value="Genomic_DNA"/>
</dbReference>
<sequence>MLTLAALAALLAFGVSASVGAGDAREALRVIGRDAGPQAVATADLYFTLGDMDAQVANVLLIGGEEGLSREREAALRTYERRRDAASAALLQAADLTGDDPAEQRTVRDVLSGLSRYERLAAEALVLDRRSGHRAGPPPAEVTELYRRATDLMRLELLPKAYNLTLESGALVRRTYEDRRRDVLVARAVSLVAGLLLAGALVALQVYLAARFRRLLNPALALALAGAAVLTAAASGLLGGQAEQLRRARDEGFDHVLALSRARAKGIGVQADQSRFLLDPARRDTYEQAYLDQSQSIVYVPADSLGDYHRAVAGADGSRLLGLVGERVRGRTGEPAVRDVLTGFQGFQRRDRELRHLVRSGRTREAVALRLGASGRAFDRYDGALVSLVTAHRNAFEGAVRTGEARMGPWPYALPVGAVLIGLLVLAGVRPRLAEYR</sequence>
<evidence type="ECO:0000313" key="3">
    <source>
        <dbReference type="EMBL" id="RJL34039.1"/>
    </source>
</evidence>
<feature type="chain" id="PRO_5017305335" description="Secreted protein" evidence="2">
    <location>
        <begin position="22"/>
        <end position="437"/>
    </location>
</feature>